<keyword evidence="4 10" id="KW-1133">Transmembrane helix</keyword>
<dbReference type="AlphaFoldDB" id="A0AAW0P4F3"/>
<proteinExistence type="inferred from homology"/>
<keyword evidence="2" id="KW-1003">Cell membrane</keyword>
<sequence length="321" mass="35856">MEEEGELCFPQMPNRSCRLPRVEPSESLVYSLILGSLSVLVTVLNLLVILSICCFRQLQTSTNQILLSLACSDFLLGLVVIPVSFWTWGRCWTWGEYACTSYYFFIASLQIATLYTVVLISVDRYVAVMDPMRYRTRMSTCNVRISIGATWCYAVLFCFITMNGMFAPDKPVRCLGECTITVLVEGDLILGLMLPLLIIIGLYARILSVVVAKIQTAQLNCTSHVSDKMKVKQMFELKAAKNLGIVVAVHLLCLIPYYSTSYSTGGAIDTGGNVSFYISGFLLFLNSLINPIIYVLIYPKFRKAFKIIITLKILCSGPVLQ</sequence>
<reference evidence="13" key="1">
    <citation type="submission" date="2024-04" db="EMBL/GenBank/DDBJ databases">
        <title>Salinicola lusitanus LLJ914,a marine bacterium isolated from the Okinawa Trough.</title>
        <authorList>
            <person name="Li J."/>
        </authorList>
    </citation>
    <scope>NUCLEOTIDE SEQUENCE [LARGE SCALE GENOMIC DNA]</scope>
</reference>
<evidence type="ECO:0000256" key="2">
    <source>
        <dbReference type="ARBA" id="ARBA00022475"/>
    </source>
</evidence>
<keyword evidence="3 9" id="KW-0812">Transmembrane</keyword>
<evidence type="ECO:0000256" key="7">
    <source>
        <dbReference type="ARBA" id="ARBA00023170"/>
    </source>
</evidence>
<evidence type="ECO:0000256" key="6">
    <source>
        <dbReference type="ARBA" id="ARBA00023136"/>
    </source>
</evidence>
<dbReference type="InterPro" id="IPR050569">
    <property type="entry name" value="TAAR"/>
</dbReference>
<feature type="transmembrane region" description="Helical" evidence="10">
    <location>
        <begin position="65"/>
        <end position="89"/>
    </location>
</feature>
<comment type="subcellular location">
    <subcellularLocation>
        <location evidence="1">Cell membrane</location>
        <topology evidence="1">Multi-pass membrane protein</topology>
    </subcellularLocation>
</comment>
<dbReference type="GO" id="GO:0001594">
    <property type="term" value="F:trace-amine receptor activity"/>
    <property type="evidence" value="ECO:0007669"/>
    <property type="project" value="TreeGrafter"/>
</dbReference>
<dbReference type="Proteomes" id="UP001460270">
    <property type="component" value="Unassembled WGS sequence"/>
</dbReference>
<evidence type="ECO:0000256" key="5">
    <source>
        <dbReference type="ARBA" id="ARBA00023040"/>
    </source>
</evidence>
<evidence type="ECO:0000256" key="4">
    <source>
        <dbReference type="ARBA" id="ARBA00022989"/>
    </source>
</evidence>
<dbReference type="GO" id="GO:0005886">
    <property type="term" value="C:plasma membrane"/>
    <property type="evidence" value="ECO:0007669"/>
    <property type="project" value="UniProtKB-SubCell"/>
</dbReference>
<feature type="domain" description="G-protein coupled receptors family 1 profile" evidence="11">
    <location>
        <begin position="44"/>
        <end position="294"/>
    </location>
</feature>
<keyword evidence="13" id="KW-1185">Reference proteome</keyword>
<dbReference type="PANTHER" id="PTHR24249:SF381">
    <property type="entry name" value="TRACE AMINE ASSOCIATED RECEPTOR 19P-RELATED"/>
    <property type="match status" value="1"/>
</dbReference>
<dbReference type="EMBL" id="JBBPFD010000010">
    <property type="protein sequence ID" value="KAK7909746.1"/>
    <property type="molecule type" value="Genomic_DNA"/>
</dbReference>
<evidence type="ECO:0000256" key="8">
    <source>
        <dbReference type="ARBA" id="ARBA00023224"/>
    </source>
</evidence>
<evidence type="ECO:0000256" key="10">
    <source>
        <dbReference type="SAM" id="Phobius"/>
    </source>
</evidence>
<feature type="transmembrane region" description="Helical" evidence="10">
    <location>
        <begin position="274"/>
        <end position="297"/>
    </location>
</feature>
<organism evidence="12 13">
    <name type="scientific">Mugilogobius chulae</name>
    <name type="common">yellowstripe goby</name>
    <dbReference type="NCBI Taxonomy" id="88201"/>
    <lineage>
        <taxon>Eukaryota</taxon>
        <taxon>Metazoa</taxon>
        <taxon>Chordata</taxon>
        <taxon>Craniata</taxon>
        <taxon>Vertebrata</taxon>
        <taxon>Euteleostomi</taxon>
        <taxon>Actinopterygii</taxon>
        <taxon>Neopterygii</taxon>
        <taxon>Teleostei</taxon>
        <taxon>Neoteleostei</taxon>
        <taxon>Acanthomorphata</taxon>
        <taxon>Gobiaria</taxon>
        <taxon>Gobiiformes</taxon>
        <taxon>Gobioidei</taxon>
        <taxon>Gobiidae</taxon>
        <taxon>Gobionellinae</taxon>
        <taxon>Mugilogobius</taxon>
    </lineage>
</organism>
<comment type="caution">
    <text evidence="12">The sequence shown here is derived from an EMBL/GenBank/DDBJ whole genome shotgun (WGS) entry which is preliminary data.</text>
</comment>
<accession>A0AAW0P4F3</accession>
<keyword evidence="8 9" id="KW-0807">Transducer</keyword>
<feature type="transmembrane region" description="Helical" evidence="10">
    <location>
        <begin position="239"/>
        <end position="259"/>
    </location>
</feature>
<dbReference type="InterPro" id="IPR017452">
    <property type="entry name" value="GPCR_Rhodpsn_7TM"/>
</dbReference>
<evidence type="ECO:0000313" key="13">
    <source>
        <dbReference type="Proteomes" id="UP001460270"/>
    </source>
</evidence>
<dbReference type="Gene3D" id="1.20.1070.10">
    <property type="entry name" value="Rhodopsin 7-helix transmembrane proteins"/>
    <property type="match status" value="1"/>
</dbReference>
<keyword evidence="7 9" id="KW-0675">Receptor</keyword>
<evidence type="ECO:0000259" key="11">
    <source>
        <dbReference type="PROSITE" id="PS50262"/>
    </source>
</evidence>
<feature type="transmembrane region" description="Helical" evidence="10">
    <location>
        <begin position="101"/>
        <end position="122"/>
    </location>
</feature>
<dbReference type="PANTHER" id="PTHR24249">
    <property type="entry name" value="HISTAMINE RECEPTOR-RELATED G-PROTEIN COUPLED RECEPTOR"/>
    <property type="match status" value="1"/>
</dbReference>
<keyword evidence="6 10" id="KW-0472">Membrane</keyword>
<dbReference type="SUPFAM" id="SSF81321">
    <property type="entry name" value="Family A G protein-coupled receptor-like"/>
    <property type="match status" value="1"/>
</dbReference>
<keyword evidence="5 9" id="KW-0297">G-protein coupled receptor</keyword>
<dbReference type="PRINTS" id="PR00237">
    <property type="entry name" value="GPCRRHODOPSN"/>
</dbReference>
<evidence type="ECO:0000256" key="3">
    <source>
        <dbReference type="ARBA" id="ARBA00022692"/>
    </source>
</evidence>
<evidence type="ECO:0000313" key="12">
    <source>
        <dbReference type="EMBL" id="KAK7909746.1"/>
    </source>
</evidence>
<feature type="transmembrane region" description="Helical" evidence="10">
    <location>
        <begin position="188"/>
        <end position="206"/>
    </location>
</feature>
<dbReference type="PROSITE" id="PS00237">
    <property type="entry name" value="G_PROTEIN_RECEP_F1_1"/>
    <property type="match status" value="1"/>
</dbReference>
<gene>
    <name evidence="12" type="ORF">WMY93_014430</name>
</gene>
<name>A0AAW0P4F3_9GOBI</name>
<protein>
    <recommendedName>
        <fullName evidence="11">G-protein coupled receptors family 1 profile domain-containing protein</fullName>
    </recommendedName>
</protein>
<dbReference type="Pfam" id="PF00001">
    <property type="entry name" value="7tm_1"/>
    <property type="match status" value="1"/>
</dbReference>
<feature type="transmembrane region" description="Helical" evidence="10">
    <location>
        <begin position="143"/>
        <end position="168"/>
    </location>
</feature>
<feature type="transmembrane region" description="Helical" evidence="10">
    <location>
        <begin position="28"/>
        <end position="53"/>
    </location>
</feature>
<evidence type="ECO:0000256" key="1">
    <source>
        <dbReference type="ARBA" id="ARBA00004651"/>
    </source>
</evidence>
<evidence type="ECO:0000256" key="9">
    <source>
        <dbReference type="RuleBase" id="RU000688"/>
    </source>
</evidence>
<dbReference type="PROSITE" id="PS50262">
    <property type="entry name" value="G_PROTEIN_RECEP_F1_2"/>
    <property type="match status" value="1"/>
</dbReference>
<comment type="similarity">
    <text evidence="9">Belongs to the G-protein coupled receptor 1 family.</text>
</comment>
<dbReference type="InterPro" id="IPR000276">
    <property type="entry name" value="GPCR_Rhodpsn"/>
</dbReference>